<protein>
    <submittedName>
        <fullName evidence="4">Leucine rich repeat containing protein, putative</fullName>
    </submittedName>
</protein>
<organism evidence="4 5">
    <name type="scientific">Eimeria maxima</name>
    <name type="common">Coccidian parasite</name>
    <dbReference type="NCBI Taxonomy" id="5804"/>
    <lineage>
        <taxon>Eukaryota</taxon>
        <taxon>Sar</taxon>
        <taxon>Alveolata</taxon>
        <taxon>Apicomplexa</taxon>
        <taxon>Conoidasida</taxon>
        <taxon>Coccidia</taxon>
        <taxon>Eucoccidiorida</taxon>
        <taxon>Eimeriorina</taxon>
        <taxon>Eimeriidae</taxon>
        <taxon>Eimeria</taxon>
    </lineage>
</organism>
<dbReference type="EMBL" id="HG719998">
    <property type="protein sequence ID" value="CDJ58973.1"/>
    <property type="molecule type" value="Genomic_DNA"/>
</dbReference>
<accession>U6M7D0</accession>
<dbReference type="RefSeq" id="XP_013335621.1">
    <property type="nucleotide sequence ID" value="XM_013480167.1"/>
</dbReference>
<dbReference type="GeneID" id="25339477"/>
<dbReference type="PRINTS" id="PR00019">
    <property type="entry name" value="LEURICHRPT"/>
</dbReference>
<dbReference type="VEuPathDB" id="ToxoDB:EMWEY_00054910"/>
<evidence type="ECO:0000256" key="3">
    <source>
        <dbReference type="SAM" id="MobiDB-lite"/>
    </source>
</evidence>
<evidence type="ECO:0000313" key="4">
    <source>
        <dbReference type="EMBL" id="CDJ58973.1"/>
    </source>
</evidence>
<reference evidence="4" key="2">
    <citation type="submission" date="2013-10" db="EMBL/GenBank/DDBJ databases">
        <authorList>
            <person name="Aslett M."/>
        </authorList>
    </citation>
    <scope>NUCLEOTIDE SEQUENCE [LARGE SCALE GENOMIC DNA]</scope>
    <source>
        <strain evidence="4">Weybridge</strain>
    </source>
</reference>
<keyword evidence="5" id="KW-1185">Reference proteome</keyword>
<keyword evidence="2" id="KW-0677">Repeat</keyword>
<name>U6M7D0_EIMMA</name>
<gene>
    <name evidence="4" type="ORF">EMWEY_00054910</name>
</gene>
<reference evidence="4" key="1">
    <citation type="submission" date="2013-10" db="EMBL/GenBank/DDBJ databases">
        <title>Genomic analysis of the causative agents of coccidiosis in chickens.</title>
        <authorList>
            <person name="Reid A.J."/>
            <person name="Blake D."/>
            <person name="Billington K."/>
            <person name="Browne H."/>
            <person name="Dunn M."/>
            <person name="Hung S."/>
            <person name="Kawahara F."/>
            <person name="Miranda-Saavedra D."/>
            <person name="Mourier T."/>
            <person name="Nagra H."/>
            <person name="Otto T.D."/>
            <person name="Rawlings N."/>
            <person name="Sanchez A."/>
            <person name="Sanders M."/>
            <person name="Subramaniam C."/>
            <person name="Tay Y."/>
            <person name="Dear P."/>
            <person name="Doerig C."/>
            <person name="Gruber A."/>
            <person name="Parkinson J."/>
            <person name="Shirley M."/>
            <person name="Wan K.L."/>
            <person name="Berriman M."/>
            <person name="Tomley F."/>
            <person name="Pain A."/>
        </authorList>
    </citation>
    <scope>NUCLEOTIDE SEQUENCE [LARGE SCALE GENOMIC DNA]</scope>
    <source>
        <strain evidence="4">Weybridge</strain>
    </source>
</reference>
<dbReference type="Pfam" id="PF00560">
    <property type="entry name" value="LRR_1"/>
    <property type="match status" value="1"/>
</dbReference>
<evidence type="ECO:0000256" key="1">
    <source>
        <dbReference type="ARBA" id="ARBA00022614"/>
    </source>
</evidence>
<proteinExistence type="predicted"/>
<dbReference type="GO" id="GO:0005737">
    <property type="term" value="C:cytoplasm"/>
    <property type="evidence" value="ECO:0007669"/>
    <property type="project" value="TreeGrafter"/>
</dbReference>
<dbReference type="PANTHER" id="PTHR15454:SF56">
    <property type="entry name" value="PROTEIN PHOSPHATASE 1 REGULATORY SUBUNIT 7-RELATED"/>
    <property type="match status" value="1"/>
</dbReference>
<dbReference type="AlphaFoldDB" id="U6M7D0"/>
<sequence>MSCIGGLEQQTGPPVDISASLVGACRPLDLSRMERQRKDLQRGEAPRSEEVQHNSLTTDVLEDCVGPRWDEKRHICLDFSSPLFFLETLTGRDGGLLNPRLNLSNLLTLDISNNALADIDSVLSVHNGFKRLKNLKAAHNLITQADLDLPTLAHLDLSFNQLKRLPRFEGIRNTEELLLSNNNISDSELQSFVLLGNLRVLDLSYNIISTLPSNFVQDLTYLKGLTKLTKVDFRGNPCSAWFPEYAAVLVGNAVASGQHLQQLDAEAIAPRSEKEITDMAAHVIANVDQYDSTYIERQEAEATRPRLAKYAIKTALAGDDGDATIGRLSGILEKLLTVSSAASAELDRQVFSFLVGLFCCCFADQVHAMEEDERSTTFWRQQPTSDKARRAAAMDLVQKAQLALEVCDEARPLILRGLGSLCIVSEGSLGHKLAGVLAQMAKQEFASQAEGDTGGQAAEVLAEIVVPSLMEVADQEKVVMDVLTGLTEGTESLAMAVALSSCVSLLSDLLTLSGPTL</sequence>
<evidence type="ECO:0000313" key="5">
    <source>
        <dbReference type="Proteomes" id="UP000030763"/>
    </source>
</evidence>
<dbReference type="Proteomes" id="UP000030763">
    <property type="component" value="Unassembled WGS sequence"/>
</dbReference>
<dbReference type="PROSITE" id="PS51450">
    <property type="entry name" value="LRR"/>
    <property type="match status" value="3"/>
</dbReference>
<dbReference type="SMART" id="SM00369">
    <property type="entry name" value="LRR_TYP"/>
    <property type="match status" value="3"/>
</dbReference>
<feature type="compositionally biased region" description="Basic and acidic residues" evidence="3">
    <location>
        <begin position="35"/>
        <end position="52"/>
    </location>
</feature>
<dbReference type="PANTHER" id="PTHR15454">
    <property type="entry name" value="NISCHARIN RELATED"/>
    <property type="match status" value="1"/>
</dbReference>
<dbReference type="InterPro" id="IPR001611">
    <property type="entry name" value="Leu-rich_rpt"/>
</dbReference>
<feature type="region of interest" description="Disordered" evidence="3">
    <location>
        <begin position="35"/>
        <end position="54"/>
    </location>
</feature>
<keyword evidence="1" id="KW-0433">Leucine-rich repeat</keyword>
<dbReference type="InterPro" id="IPR032675">
    <property type="entry name" value="LRR_dom_sf"/>
</dbReference>
<evidence type="ECO:0000256" key="2">
    <source>
        <dbReference type="ARBA" id="ARBA00022737"/>
    </source>
</evidence>
<dbReference type="InterPro" id="IPR003591">
    <property type="entry name" value="Leu-rich_rpt_typical-subtyp"/>
</dbReference>
<dbReference type="Gene3D" id="3.80.10.10">
    <property type="entry name" value="Ribonuclease Inhibitor"/>
    <property type="match status" value="1"/>
</dbReference>
<dbReference type="OrthoDB" id="660555at2759"/>
<dbReference type="SUPFAM" id="SSF52058">
    <property type="entry name" value="L domain-like"/>
    <property type="match status" value="1"/>
</dbReference>